<name>A0A8I2GMS2_RHILV</name>
<reference evidence="2" key="1">
    <citation type="submission" date="2019-10" db="EMBL/GenBank/DDBJ databases">
        <title>Rhizobium leguminosarum symbiovar viciae collection.</title>
        <authorList>
            <person name="Boivin S."/>
            <person name="Lepetit M."/>
        </authorList>
    </citation>
    <scope>NUCLEOTIDE SEQUENCE</scope>
    <source>
        <strain evidence="2">L143</strain>
    </source>
</reference>
<dbReference type="EMBL" id="WIEZ01000001">
    <property type="protein sequence ID" value="NKM43405.1"/>
    <property type="molecule type" value="Genomic_DNA"/>
</dbReference>
<comment type="caution">
    <text evidence="2">The sequence shown here is derived from an EMBL/GenBank/DDBJ whole genome shotgun (WGS) entry which is preliminary data.</text>
</comment>
<sequence>MVGWTVARFELLPPRFSMPADSYEVTQVTVKSPRLQKVGGKGGIAGEFFVPAYQRGYRWGGHEVEALLSDIYADGSRAPTDNYCLQPVVVKRRAGEGAYELIDGQQRLTTLYLIYRYLNTEVGVESGHRFSLMYETRPASQEYLRSLDAERRNDNIDFYHMHEAYECIRGWFAETAARLVTPSKLVAFKVLDYLENLVYVIWYEPENIDATTLFIRLNVGRIPLTNAELVKALLLSKDLDAHNFQRRVEIGSQWDAIEQDLQQPEFWAFLSNSDGADYQTRIELLFNLMAKRRPDEKDRFFTFLHFKNALDGRAKVNSSSVWATIVQCYQVLREWFEDRDLYHKLGYLITTGTSLRQLLDLSELEKTKSAFGRAVDQLIIRSVGLSPAGVMELNYETGSRKCENVLLLFNVETVRRLKHSTERYPFHAHKTEKWSLEHIHAQNAELLTTAEEWRHWLIDGKGALEKVRFDEQTVESERKNVISEVEKALSSQLTESRFTRLSRRVTALLSPEGDDDSIHGIANLALLSRSINSSLGNRAFAVKRLRVVDHDRKGAFIPICTRQVFLKYYVDAGSEQMHLWSRDDRQSYLEALISKDRGVGQYLVGAQ</sequence>
<evidence type="ECO:0000313" key="3">
    <source>
        <dbReference type="Proteomes" id="UP000662259"/>
    </source>
</evidence>
<evidence type="ECO:0000259" key="1">
    <source>
        <dbReference type="Pfam" id="PF03235"/>
    </source>
</evidence>
<evidence type="ECO:0000313" key="2">
    <source>
        <dbReference type="EMBL" id="NKM43405.1"/>
    </source>
</evidence>
<dbReference type="CDD" id="cd16387">
    <property type="entry name" value="ParB_N_Srx"/>
    <property type="match status" value="1"/>
</dbReference>
<dbReference type="Proteomes" id="UP000662259">
    <property type="component" value="Unassembled WGS sequence"/>
</dbReference>
<organism evidence="2 3">
    <name type="scientific">Rhizobium leguminosarum bv. viciae</name>
    <dbReference type="NCBI Taxonomy" id="387"/>
    <lineage>
        <taxon>Bacteria</taxon>
        <taxon>Pseudomonadati</taxon>
        <taxon>Pseudomonadota</taxon>
        <taxon>Alphaproteobacteria</taxon>
        <taxon>Hyphomicrobiales</taxon>
        <taxon>Rhizobiaceae</taxon>
        <taxon>Rhizobium/Agrobacterium group</taxon>
        <taxon>Rhizobium</taxon>
    </lineage>
</organism>
<proteinExistence type="predicted"/>
<dbReference type="AlphaFoldDB" id="A0A8I2GMS2"/>
<dbReference type="PANTHER" id="PTHR35149:SF1">
    <property type="entry name" value="DUF5655 DOMAIN-CONTAINING PROTEIN"/>
    <property type="match status" value="1"/>
</dbReference>
<gene>
    <name evidence="2" type="ORF">GFL91_00015</name>
</gene>
<dbReference type="PANTHER" id="PTHR35149">
    <property type="entry name" value="SLL5132 PROTEIN"/>
    <property type="match status" value="1"/>
</dbReference>
<protein>
    <submittedName>
        <fullName evidence="2">DUF262 domain-containing protein</fullName>
    </submittedName>
</protein>
<feature type="domain" description="GmrSD restriction endonucleases N-terminal" evidence="1">
    <location>
        <begin position="46"/>
        <end position="235"/>
    </location>
</feature>
<dbReference type="Pfam" id="PF03235">
    <property type="entry name" value="GmrSD_N"/>
    <property type="match status" value="1"/>
</dbReference>
<dbReference type="InterPro" id="IPR004919">
    <property type="entry name" value="GmrSD_N"/>
</dbReference>
<accession>A0A8I2GMS2</accession>